<dbReference type="AlphaFoldDB" id="A0A8J5LT24"/>
<name>A0A8J5LT24_ZINOF</name>
<comment type="caution">
    <text evidence="1">The sequence shown here is derived from an EMBL/GenBank/DDBJ whole genome shotgun (WGS) entry which is preliminary data.</text>
</comment>
<gene>
    <name evidence="1" type="ORF">ZIOFF_002941</name>
</gene>
<dbReference type="EMBL" id="JACMSC010000001">
    <property type="protein sequence ID" value="KAG6537839.1"/>
    <property type="molecule type" value="Genomic_DNA"/>
</dbReference>
<protein>
    <submittedName>
        <fullName evidence="1">Uncharacterized protein</fullName>
    </submittedName>
</protein>
<sequence length="120" mass="14251">MHDINGTKKGFYDGLRWYYCVIQETNPGSVAECEIDPVTSKFKSDRWGVMNNSIDEYWNNWVKPARYLPIVAMVYHIRMQIMNIMHRRCESILAIVKELSLRKEKAIARVYLESRNLRVH</sequence>
<accession>A0A8J5LT24</accession>
<dbReference type="Proteomes" id="UP000734854">
    <property type="component" value="Unassembled WGS sequence"/>
</dbReference>
<organism evidence="1 2">
    <name type="scientific">Zingiber officinale</name>
    <name type="common">Ginger</name>
    <name type="synonym">Amomum zingiber</name>
    <dbReference type="NCBI Taxonomy" id="94328"/>
    <lineage>
        <taxon>Eukaryota</taxon>
        <taxon>Viridiplantae</taxon>
        <taxon>Streptophyta</taxon>
        <taxon>Embryophyta</taxon>
        <taxon>Tracheophyta</taxon>
        <taxon>Spermatophyta</taxon>
        <taxon>Magnoliopsida</taxon>
        <taxon>Liliopsida</taxon>
        <taxon>Zingiberales</taxon>
        <taxon>Zingiberaceae</taxon>
        <taxon>Zingiber</taxon>
    </lineage>
</organism>
<keyword evidence="2" id="KW-1185">Reference proteome</keyword>
<reference evidence="1 2" key="1">
    <citation type="submission" date="2020-08" db="EMBL/GenBank/DDBJ databases">
        <title>Plant Genome Project.</title>
        <authorList>
            <person name="Zhang R.-G."/>
        </authorList>
    </citation>
    <scope>NUCLEOTIDE SEQUENCE [LARGE SCALE GENOMIC DNA]</scope>
    <source>
        <tissue evidence="1">Rhizome</tissue>
    </source>
</reference>
<evidence type="ECO:0000313" key="2">
    <source>
        <dbReference type="Proteomes" id="UP000734854"/>
    </source>
</evidence>
<evidence type="ECO:0000313" key="1">
    <source>
        <dbReference type="EMBL" id="KAG6537839.1"/>
    </source>
</evidence>
<proteinExistence type="predicted"/>